<organism evidence="1 2">
    <name type="scientific">Acinetobacter phage vB_AbaM_B09_Aci02-2</name>
    <dbReference type="NCBI Taxonomy" id="2315467"/>
    <lineage>
        <taxon>Viruses</taxon>
        <taxon>Duplodnaviria</taxon>
        <taxon>Heunggongvirae</taxon>
        <taxon>Uroviricota</taxon>
        <taxon>Caudoviricetes</taxon>
        <taxon>Saclayvirus</taxon>
        <taxon>Saclayvirus Aci022</taxon>
    </lineage>
</organism>
<accession>A0A386KK12</accession>
<gene>
    <name evidence="1" type="ORF">Aci022_161</name>
</gene>
<dbReference type="Proteomes" id="UP000280659">
    <property type="component" value="Segment"/>
</dbReference>
<evidence type="ECO:0000313" key="1">
    <source>
        <dbReference type="EMBL" id="AYD85752.1"/>
    </source>
</evidence>
<proteinExistence type="predicted"/>
<sequence length="151" mass="17384">MELIRNVTVAKLSLGTVESEYQANDLLGQLVYSKFEEFRDNFISCEITDCYLGNDFVLVGQEDVIKSNLEEIHFQCNVLYDYVFDVVCHAGSLSDEDDEQGDYLYESLKKGTFAQDLHNLDYSDLDGIKMGLKQSKIWMDNLIKLIEELKK</sequence>
<reference evidence="1 2" key="1">
    <citation type="submission" date="2018-08" db="EMBL/GenBank/DDBJ databases">
        <title>Complete genome sequence of five Acinetobacter baumannii phages from Abidjan, Cote d'Ivoire.</title>
        <authorList>
            <person name="Essoh C."/>
            <person name="Vernadet J.-P."/>
            <person name="Vergnaud G."/>
            <person name="Resch G."/>
            <person name="Pourcel C."/>
        </authorList>
    </citation>
    <scope>NUCLEOTIDE SEQUENCE [LARGE SCALE GENOMIC DNA]</scope>
</reference>
<keyword evidence="2" id="KW-1185">Reference proteome</keyword>
<protein>
    <submittedName>
        <fullName evidence="1">Uncharacterized protein</fullName>
    </submittedName>
</protein>
<dbReference type="EMBL" id="MH800199">
    <property type="protein sequence ID" value="AYD85752.1"/>
    <property type="molecule type" value="Genomic_DNA"/>
</dbReference>
<evidence type="ECO:0000313" key="2">
    <source>
        <dbReference type="Proteomes" id="UP000280659"/>
    </source>
</evidence>
<name>A0A386KK12_9CAUD</name>